<name>A0A8J7SGU4_9RHOB</name>
<evidence type="ECO:0000313" key="3">
    <source>
        <dbReference type="Proteomes" id="UP000655420"/>
    </source>
</evidence>
<dbReference type="AlphaFoldDB" id="A0A8J7SGU4"/>
<protein>
    <submittedName>
        <fullName evidence="2">Nuclear transport factor 2 family protein</fullName>
    </submittedName>
</protein>
<sequence length="125" mass="13650">MSDIETEAVLEANEAFYRSMRASDLGAMNALWSRTRRVSCTHPQGPSLFGREAVMESWRVIFARAEGVPIHATGAHAVLTGKTAMILCREEVGPTHLIATNIFVREGDSWRMVNHQSAPVPGGTA</sequence>
<accession>A0A8J7SGU4</accession>
<evidence type="ECO:0000313" key="2">
    <source>
        <dbReference type="EMBL" id="MBK0400377.1"/>
    </source>
</evidence>
<keyword evidence="3" id="KW-1185">Reference proteome</keyword>
<dbReference type="PANTHER" id="PTHR34957:SF1">
    <property type="entry name" value="NUCLEAR TRANSPORT FACTOR 2 (NTF2) FAMILY PROTEIN"/>
    <property type="match status" value="1"/>
</dbReference>
<organism evidence="2 3">
    <name type="scientific">Thermohalobaculum xanthum</name>
    <dbReference type="NCBI Taxonomy" id="2753746"/>
    <lineage>
        <taxon>Bacteria</taxon>
        <taxon>Pseudomonadati</taxon>
        <taxon>Pseudomonadota</taxon>
        <taxon>Alphaproteobacteria</taxon>
        <taxon>Rhodobacterales</taxon>
        <taxon>Paracoccaceae</taxon>
        <taxon>Thermohalobaculum</taxon>
    </lineage>
</organism>
<dbReference type="SUPFAM" id="SSF54427">
    <property type="entry name" value="NTF2-like"/>
    <property type="match status" value="1"/>
</dbReference>
<dbReference type="RefSeq" id="WP_200611092.1">
    <property type="nucleotide sequence ID" value="NZ_JAEHHL010000008.1"/>
</dbReference>
<proteinExistence type="predicted"/>
<dbReference type="InterPro" id="IPR037401">
    <property type="entry name" value="SnoaL-like"/>
</dbReference>
<dbReference type="EMBL" id="JAEHHL010000008">
    <property type="protein sequence ID" value="MBK0400377.1"/>
    <property type="molecule type" value="Genomic_DNA"/>
</dbReference>
<comment type="caution">
    <text evidence="2">The sequence shown here is derived from an EMBL/GenBank/DDBJ whole genome shotgun (WGS) entry which is preliminary data.</text>
</comment>
<dbReference type="InterPro" id="IPR032710">
    <property type="entry name" value="NTF2-like_dom_sf"/>
</dbReference>
<evidence type="ECO:0000259" key="1">
    <source>
        <dbReference type="Pfam" id="PF13474"/>
    </source>
</evidence>
<dbReference type="PANTHER" id="PTHR34957">
    <property type="entry name" value="NUCLEAR TRANSPORT FACTOR 2 (NTF2) FAMILY PROTEIN"/>
    <property type="match status" value="1"/>
</dbReference>
<reference evidence="2" key="1">
    <citation type="submission" date="2020-12" db="EMBL/GenBank/DDBJ databases">
        <title>Bacterial taxonomy.</title>
        <authorList>
            <person name="Pan X."/>
        </authorList>
    </citation>
    <scope>NUCLEOTIDE SEQUENCE</scope>
    <source>
        <strain evidence="2">M0105</strain>
    </source>
</reference>
<dbReference type="Pfam" id="PF13474">
    <property type="entry name" value="SnoaL_3"/>
    <property type="match status" value="1"/>
</dbReference>
<feature type="domain" description="SnoaL-like" evidence="1">
    <location>
        <begin position="9"/>
        <end position="120"/>
    </location>
</feature>
<dbReference type="Proteomes" id="UP000655420">
    <property type="component" value="Unassembled WGS sequence"/>
</dbReference>
<gene>
    <name evidence="2" type="ORF">H0I76_14345</name>
</gene>
<dbReference type="Gene3D" id="3.10.450.50">
    <property type="match status" value="1"/>
</dbReference>